<sequence length="61" mass="6916">MTEELDNETIQHELKRLEGMILILEKENTELRSRISSLELQTGQLTDRVLRIGGNCSSCGI</sequence>
<reference evidence="2" key="1">
    <citation type="submission" date="2022-12" db="EMBL/GenBank/DDBJ databases">
        <title>Isolation and characterisation of novel Methanocorpusculum spp. from native Australian herbivores indicates the genus is ancestrally host-associated.</title>
        <authorList>
            <person name="Volmer J.G."/>
            <person name="Soo R.M."/>
            <person name="Evans P.N."/>
            <person name="Hoedt E.C."/>
            <person name="Astorga Alsina A.L."/>
            <person name="Woodcroft B.J."/>
            <person name="Tyson G.W."/>
            <person name="Hugenholtz P."/>
            <person name="Morrison M."/>
        </authorList>
    </citation>
    <scope>NUCLEOTIDE SEQUENCE</scope>
    <source>
        <strain evidence="2">MG</strain>
    </source>
</reference>
<feature type="coiled-coil region" evidence="1">
    <location>
        <begin position="7"/>
        <end position="41"/>
    </location>
</feature>
<dbReference type="EMBL" id="JAPTGB010000028">
    <property type="protein sequence ID" value="MCZ0861539.1"/>
    <property type="molecule type" value="Genomic_DNA"/>
</dbReference>
<evidence type="ECO:0000256" key="1">
    <source>
        <dbReference type="SAM" id="Coils"/>
    </source>
</evidence>
<keyword evidence="3" id="KW-1185">Reference proteome</keyword>
<organism evidence="2 3">
    <name type="scientific">Methanocorpusculum petauri</name>
    <dbReference type="NCBI Taxonomy" id="3002863"/>
    <lineage>
        <taxon>Archaea</taxon>
        <taxon>Methanobacteriati</taxon>
        <taxon>Methanobacteriota</taxon>
        <taxon>Stenosarchaea group</taxon>
        <taxon>Methanomicrobia</taxon>
        <taxon>Methanomicrobiales</taxon>
        <taxon>Methanocorpusculaceae</taxon>
        <taxon>Methanocorpusculum</taxon>
    </lineage>
</organism>
<accession>A0ABT4IIH7</accession>
<comment type="caution">
    <text evidence="2">The sequence shown here is derived from an EMBL/GenBank/DDBJ whole genome shotgun (WGS) entry which is preliminary data.</text>
</comment>
<gene>
    <name evidence="2" type="ORF">O0S10_09965</name>
</gene>
<dbReference type="Proteomes" id="UP001141422">
    <property type="component" value="Unassembled WGS sequence"/>
</dbReference>
<protein>
    <submittedName>
        <fullName evidence="2">Uncharacterized protein</fullName>
    </submittedName>
</protein>
<evidence type="ECO:0000313" key="2">
    <source>
        <dbReference type="EMBL" id="MCZ0861539.1"/>
    </source>
</evidence>
<name>A0ABT4IIH7_9EURY</name>
<dbReference type="RefSeq" id="WP_268925730.1">
    <property type="nucleotide sequence ID" value="NZ_JAPTGB010000028.1"/>
</dbReference>
<proteinExistence type="predicted"/>
<keyword evidence="1" id="KW-0175">Coiled coil</keyword>
<evidence type="ECO:0000313" key="3">
    <source>
        <dbReference type="Proteomes" id="UP001141422"/>
    </source>
</evidence>